<dbReference type="EMBL" id="KV907500">
    <property type="protein sequence ID" value="OOF95206.1"/>
    <property type="molecule type" value="Genomic_DNA"/>
</dbReference>
<reference evidence="3" key="1">
    <citation type="journal article" date="2017" name="Genome Biol.">
        <title>Comparative genomics reveals high biological diversity and specific adaptations in the industrially and medically important fungal genus Aspergillus.</title>
        <authorList>
            <person name="de Vries R.P."/>
            <person name="Riley R."/>
            <person name="Wiebenga A."/>
            <person name="Aguilar-Osorio G."/>
            <person name="Amillis S."/>
            <person name="Uchima C.A."/>
            <person name="Anderluh G."/>
            <person name="Asadollahi M."/>
            <person name="Askin M."/>
            <person name="Barry K."/>
            <person name="Battaglia E."/>
            <person name="Bayram O."/>
            <person name="Benocci T."/>
            <person name="Braus-Stromeyer S.A."/>
            <person name="Caldana C."/>
            <person name="Canovas D."/>
            <person name="Cerqueira G.C."/>
            <person name="Chen F."/>
            <person name="Chen W."/>
            <person name="Choi C."/>
            <person name="Clum A."/>
            <person name="Dos Santos R.A."/>
            <person name="Damasio A.R."/>
            <person name="Diallinas G."/>
            <person name="Emri T."/>
            <person name="Fekete E."/>
            <person name="Flipphi M."/>
            <person name="Freyberg S."/>
            <person name="Gallo A."/>
            <person name="Gournas C."/>
            <person name="Habgood R."/>
            <person name="Hainaut M."/>
            <person name="Harispe M.L."/>
            <person name="Henrissat B."/>
            <person name="Hilden K.S."/>
            <person name="Hope R."/>
            <person name="Hossain A."/>
            <person name="Karabika E."/>
            <person name="Karaffa L."/>
            <person name="Karanyi Z."/>
            <person name="Krasevec N."/>
            <person name="Kuo A."/>
            <person name="Kusch H."/>
            <person name="LaButti K."/>
            <person name="Lagendijk E.L."/>
            <person name="Lapidus A."/>
            <person name="Levasseur A."/>
            <person name="Lindquist E."/>
            <person name="Lipzen A."/>
            <person name="Logrieco A.F."/>
            <person name="MacCabe A."/>
            <person name="Maekelae M.R."/>
            <person name="Malavazi I."/>
            <person name="Melin P."/>
            <person name="Meyer V."/>
            <person name="Mielnichuk N."/>
            <person name="Miskei M."/>
            <person name="Molnar A.P."/>
            <person name="Mule G."/>
            <person name="Ngan C.Y."/>
            <person name="Orejas M."/>
            <person name="Orosz E."/>
            <person name="Ouedraogo J.P."/>
            <person name="Overkamp K.M."/>
            <person name="Park H.-S."/>
            <person name="Perrone G."/>
            <person name="Piumi F."/>
            <person name="Punt P.J."/>
            <person name="Ram A.F."/>
            <person name="Ramon A."/>
            <person name="Rauscher S."/>
            <person name="Record E."/>
            <person name="Riano-Pachon D.M."/>
            <person name="Robert V."/>
            <person name="Roehrig J."/>
            <person name="Ruller R."/>
            <person name="Salamov A."/>
            <person name="Salih N.S."/>
            <person name="Samson R.A."/>
            <person name="Sandor E."/>
            <person name="Sanguinetti M."/>
            <person name="Schuetze T."/>
            <person name="Sepcic K."/>
            <person name="Shelest E."/>
            <person name="Sherlock G."/>
            <person name="Sophianopoulou V."/>
            <person name="Squina F.M."/>
            <person name="Sun H."/>
            <person name="Susca A."/>
            <person name="Todd R.B."/>
            <person name="Tsang A."/>
            <person name="Unkles S.E."/>
            <person name="van de Wiele N."/>
            <person name="van Rossen-Uffink D."/>
            <person name="Oliveira J.V."/>
            <person name="Vesth T.C."/>
            <person name="Visser J."/>
            <person name="Yu J.-H."/>
            <person name="Zhou M."/>
            <person name="Andersen M.R."/>
            <person name="Archer D.B."/>
            <person name="Baker S.E."/>
            <person name="Benoit I."/>
            <person name="Brakhage A.A."/>
            <person name="Braus G.H."/>
            <person name="Fischer R."/>
            <person name="Frisvad J.C."/>
            <person name="Goldman G.H."/>
            <person name="Houbraken J."/>
            <person name="Oakley B."/>
            <person name="Pocsi I."/>
            <person name="Scazzocchio C."/>
            <person name="Seiboth B."/>
            <person name="vanKuyk P.A."/>
            <person name="Wortman J."/>
            <person name="Dyer P.S."/>
            <person name="Grigoriev I.V."/>
        </authorList>
    </citation>
    <scope>NUCLEOTIDE SEQUENCE [LARGE SCALE GENOMIC DNA]</scope>
    <source>
        <strain evidence="3">ITEM 5010</strain>
    </source>
</reference>
<dbReference type="Proteomes" id="UP000188318">
    <property type="component" value="Unassembled WGS sequence"/>
</dbReference>
<keyword evidence="3" id="KW-1185">Reference proteome</keyword>
<proteinExistence type="predicted"/>
<organism evidence="2 3">
    <name type="scientific">Aspergillus carbonarius (strain ITEM 5010)</name>
    <dbReference type="NCBI Taxonomy" id="602072"/>
    <lineage>
        <taxon>Eukaryota</taxon>
        <taxon>Fungi</taxon>
        <taxon>Dikarya</taxon>
        <taxon>Ascomycota</taxon>
        <taxon>Pezizomycotina</taxon>
        <taxon>Eurotiomycetes</taxon>
        <taxon>Eurotiomycetidae</taxon>
        <taxon>Eurotiales</taxon>
        <taxon>Aspergillaceae</taxon>
        <taxon>Aspergillus</taxon>
        <taxon>Aspergillus subgen. Circumdati</taxon>
    </lineage>
</organism>
<evidence type="ECO:0008006" key="4">
    <source>
        <dbReference type="Google" id="ProtNLM"/>
    </source>
</evidence>
<dbReference type="VEuPathDB" id="FungiDB:ASPCADRAFT_207686"/>
<keyword evidence="1" id="KW-0732">Signal</keyword>
<feature type="signal peptide" evidence="1">
    <location>
        <begin position="1"/>
        <end position="18"/>
    </location>
</feature>
<evidence type="ECO:0000256" key="1">
    <source>
        <dbReference type="SAM" id="SignalP"/>
    </source>
</evidence>
<protein>
    <recommendedName>
        <fullName evidence="4">Secreted protein</fullName>
    </recommendedName>
</protein>
<name>A0A1R3RL46_ASPC5</name>
<evidence type="ECO:0000313" key="3">
    <source>
        <dbReference type="Proteomes" id="UP000188318"/>
    </source>
</evidence>
<feature type="chain" id="PRO_5012187457" description="Secreted protein" evidence="1">
    <location>
        <begin position="19"/>
        <end position="86"/>
    </location>
</feature>
<sequence length="86" mass="9298">MAYIIMLALNLSLLCAAAAILRDLLECGIGHIPKALSCVHLSGDGFGPRRLPTGRTNQLENILVCNYILEIVGMILSRPVGNKTCY</sequence>
<dbReference type="AlphaFoldDB" id="A0A1R3RL46"/>
<evidence type="ECO:0000313" key="2">
    <source>
        <dbReference type="EMBL" id="OOF95206.1"/>
    </source>
</evidence>
<gene>
    <name evidence="2" type="ORF">ASPCADRAFT_207686</name>
</gene>
<accession>A0A1R3RL46</accession>